<proteinExistence type="predicted"/>
<dbReference type="SMART" id="SM00226">
    <property type="entry name" value="LMWPc"/>
    <property type="match status" value="1"/>
</dbReference>
<evidence type="ECO:0000259" key="2">
    <source>
        <dbReference type="SMART" id="SM00226"/>
    </source>
</evidence>
<dbReference type="Proteomes" id="UP000830158">
    <property type="component" value="Chromosome"/>
</dbReference>
<gene>
    <name evidence="3" type="ORF">L1857_19340</name>
</gene>
<sequence length="115" mass="12426">MAAALLQHYALGRVAVRSAGSEPGEKVNPAAAQALAEWGLDITAEVPSKLTTEDVEASDVVITMGCGDTCPVFPGKRYLDWQLDDPAGKPVEEVRPVRDDIDRRVRALLAELLDR</sequence>
<evidence type="ECO:0000313" key="4">
    <source>
        <dbReference type="Proteomes" id="UP000830158"/>
    </source>
</evidence>
<protein>
    <submittedName>
        <fullName evidence="3">Arsenate reductase ArsC</fullName>
    </submittedName>
</protein>
<dbReference type="InterPro" id="IPR036196">
    <property type="entry name" value="Ptyr_pPase_sf"/>
</dbReference>
<dbReference type="EMBL" id="CP091196">
    <property type="protein sequence ID" value="UQS27916.1"/>
    <property type="molecule type" value="Genomic_DNA"/>
</dbReference>
<feature type="domain" description="Phosphotyrosine protein phosphatase I" evidence="2">
    <location>
        <begin position="1"/>
        <end position="111"/>
    </location>
</feature>
<accession>A0ABY4P6V6</accession>
<dbReference type="Gene3D" id="3.40.50.2300">
    <property type="match status" value="1"/>
</dbReference>
<organism evidence="3 4">
    <name type="scientific">Amycolatopsis thermalba</name>
    <dbReference type="NCBI Taxonomy" id="944492"/>
    <lineage>
        <taxon>Bacteria</taxon>
        <taxon>Bacillati</taxon>
        <taxon>Actinomycetota</taxon>
        <taxon>Actinomycetes</taxon>
        <taxon>Pseudonocardiales</taxon>
        <taxon>Pseudonocardiaceae</taxon>
        <taxon>Amycolatopsis</taxon>
    </lineage>
</organism>
<keyword evidence="1" id="KW-0059">Arsenical resistance</keyword>
<evidence type="ECO:0000313" key="3">
    <source>
        <dbReference type="EMBL" id="UQS27916.1"/>
    </source>
</evidence>
<dbReference type="SUPFAM" id="SSF52788">
    <property type="entry name" value="Phosphotyrosine protein phosphatases I"/>
    <property type="match status" value="1"/>
</dbReference>
<dbReference type="Pfam" id="PF01451">
    <property type="entry name" value="LMWPc"/>
    <property type="match status" value="1"/>
</dbReference>
<dbReference type="PANTHER" id="PTHR43428">
    <property type="entry name" value="ARSENATE REDUCTASE"/>
    <property type="match status" value="1"/>
</dbReference>
<name>A0ABY4P6V6_9PSEU</name>
<dbReference type="InterPro" id="IPR023485">
    <property type="entry name" value="Ptyr_pPase"/>
</dbReference>
<evidence type="ECO:0000256" key="1">
    <source>
        <dbReference type="ARBA" id="ARBA00022849"/>
    </source>
</evidence>
<keyword evidence="4" id="KW-1185">Reference proteome</keyword>
<reference evidence="3" key="1">
    <citation type="submission" date="2022-01" db="EMBL/GenBank/DDBJ databases">
        <title>PSI-footprinting approach for the identification of protein synthesis inhibitor producers.</title>
        <authorList>
            <person name="Handel F."/>
            <person name="Kulik A."/>
            <person name="Wex K.W."/>
            <person name="Berscheid A."/>
            <person name="Saur J.S."/>
            <person name="Winkler A."/>
            <person name="Wibberg D."/>
            <person name="Kalinowski J."/>
            <person name="Broetz-Oesterhelt H."/>
            <person name="Mast Y."/>
        </authorList>
    </citation>
    <scope>NUCLEOTIDE SEQUENCE</scope>
    <source>
        <strain evidence="3">KNN 49.3e</strain>
    </source>
</reference>
<dbReference type="PANTHER" id="PTHR43428:SF1">
    <property type="entry name" value="ARSENATE REDUCTASE"/>
    <property type="match status" value="1"/>
</dbReference>